<comment type="subcellular location">
    <subcellularLocation>
        <location evidence="1">Membrane</location>
    </subcellularLocation>
</comment>
<evidence type="ECO:0000313" key="7">
    <source>
        <dbReference type="EMBL" id="MDT7043337.1"/>
    </source>
</evidence>
<dbReference type="RefSeq" id="WP_313833904.1">
    <property type="nucleotide sequence ID" value="NZ_JAQOUE010000001.1"/>
</dbReference>
<keyword evidence="4" id="KW-1133">Transmembrane helix</keyword>
<dbReference type="InterPro" id="IPR036138">
    <property type="entry name" value="PBP_dimer_sf"/>
</dbReference>
<dbReference type="Gene3D" id="3.30.450.330">
    <property type="match status" value="1"/>
</dbReference>
<accession>A0ABU3KAF3</accession>
<evidence type="ECO:0000256" key="1">
    <source>
        <dbReference type="ARBA" id="ARBA00004370"/>
    </source>
</evidence>
<feature type="transmembrane region" description="Helical" evidence="4">
    <location>
        <begin position="18"/>
        <end position="36"/>
    </location>
</feature>
<keyword evidence="2" id="KW-0121">Carboxypeptidase</keyword>
<dbReference type="Pfam" id="PF03717">
    <property type="entry name" value="PBP_dimer"/>
    <property type="match status" value="1"/>
</dbReference>
<name>A0ABU3KAF3_9BACT</name>
<evidence type="ECO:0000256" key="2">
    <source>
        <dbReference type="ARBA" id="ARBA00022645"/>
    </source>
</evidence>
<keyword evidence="4" id="KW-0812">Transmembrane</keyword>
<dbReference type="InterPro" id="IPR005311">
    <property type="entry name" value="PBP_dimer"/>
</dbReference>
<dbReference type="InterPro" id="IPR001460">
    <property type="entry name" value="PCN-bd_Tpept"/>
</dbReference>
<evidence type="ECO:0000313" key="8">
    <source>
        <dbReference type="Proteomes" id="UP001250932"/>
    </source>
</evidence>
<dbReference type="Gene3D" id="3.90.1310.10">
    <property type="entry name" value="Penicillin-binding protein 2a (Domain 2)"/>
    <property type="match status" value="1"/>
</dbReference>
<dbReference type="PANTHER" id="PTHR30627">
    <property type="entry name" value="PEPTIDOGLYCAN D,D-TRANSPEPTIDASE"/>
    <property type="match status" value="1"/>
</dbReference>
<gene>
    <name evidence="7" type="ORF">PPG34_13335</name>
</gene>
<keyword evidence="3 4" id="KW-0472">Membrane</keyword>
<dbReference type="Proteomes" id="UP001250932">
    <property type="component" value="Unassembled WGS sequence"/>
</dbReference>
<dbReference type="EMBL" id="JAQOUE010000001">
    <property type="protein sequence ID" value="MDT7043337.1"/>
    <property type="molecule type" value="Genomic_DNA"/>
</dbReference>
<evidence type="ECO:0000256" key="3">
    <source>
        <dbReference type="ARBA" id="ARBA00023136"/>
    </source>
</evidence>
<feature type="domain" description="Penicillin-binding protein transpeptidase" evidence="5">
    <location>
        <begin position="248"/>
        <end position="554"/>
    </location>
</feature>
<protein>
    <submittedName>
        <fullName evidence="7">Penicillin-binding protein 2</fullName>
    </submittedName>
</protein>
<dbReference type="Pfam" id="PF00905">
    <property type="entry name" value="Transpeptidase"/>
    <property type="match status" value="1"/>
</dbReference>
<comment type="caution">
    <text evidence="7">The sequence shown here is derived from an EMBL/GenBank/DDBJ whole genome shotgun (WGS) entry which is preliminary data.</text>
</comment>
<evidence type="ECO:0000259" key="6">
    <source>
        <dbReference type="Pfam" id="PF03717"/>
    </source>
</evidence>
<proteinExistence type="predicted"/>
<dbReference type="Gene3D" id="3.40.710.10">
    <property type="entry name" value="DD-peptidase/beta-lactamase superfamily"/>
    <property type="match status" value="1"/>
</dbReference>
<dbReference type="PANTHER" id="PTHR30627:SF1">
    <property type="entry name" value="PEPTIDOGLYCAN D,D-TRANSPEPTIDASE FTSI"/>
    <property type="match status" value="1"/>
</dbReference>
<feature type="domain" description="Penicillin-binding protein dimerisation" evidence="6">
    <location>
        <begin position="61"/>
        <end position="204"/>
    </location>
</feature>
<dbReference type="InterPro" id="IPR012338">
    <property type="entry name" value="Beta-lactam/transpept-like"/>
</dbReference>
<keyword evidence="2" id="KW-0645">Protease</keyword>
<reference evidence="7 8" key="1">
    <citation type="journal article" date="2023" name="ISME J.">
        <title>Cultivation and genomic characterization of novel and ubiquitous marine nitrite-oxidizing bacteria from the Nitrospirales.</title>
        <authorList>
            <person name="Mueller A.J."/>
            <person name="Daebeler A."/>
            <person name="Herbold C.W."/>
            <person name="Kirkegaard R.H."/>
            <person name="Daims H."/>
        </authorList>
    </citation>
    <scope>NUCLEOTIDE SEQUENCE [LARGE SCALE GENOMIC DNA]</scope>
    <source>
        <strain evidence="7 8">EB</strain>
    </source>
</reference>
<evidence type="ECO:0000259" key="5">
    <source>
        <dbReference type="Pfam" id="PF00905"/>
    </source>
</evidence>
<organism evidence="7 8">
    <name type="scientific">Candidatus Nitronereus thalassa</name>
    <dbReference type="NCBI Taxonomy" id="3020898"/>
    <lineage>
        <taxon>Bacteria</taxon>
        <taxon>Pseudomonadati</taxon>
        <taxon>Nitrospirota</taxon>
        <taxon>Nitrospiria</taxon>
        <taxon>Nitrospirales</taxon>
        <taxon>Nitrospiraceae</taxon>
        <taxon>Candidatus Nitronereus</taxon>
    </lineage>
</organism>
<evidence type="ECO:0000256" key="4">
    <source>
        <dbReference type="SAM" id="Phobius"/>
    </source>
</evidence>
<sequence>MLFEDQRPDEHSFSGRRAVVCVMFLFGFLVILLRLFDLHILQAETMTKRANNQHHKMVTLDSNRGAIFDRQGRALALNLDVPSVYASPVSVKNPRLAANRLSKILEVPRRELEERLRGNREFVWVKRKIDSEYATQVEALSIPGINMVKEKRRFYPKGTLLAHVLGFAGIDSQGLEGLEVGYEHYLQGQARKVLLHRDAFGRLIFPENQQEGDSLSGNTIHLTIDEVIQFMAEQALETAVEKTNARGGSIIVMDPKTGGILAWTLRPTFDPNHVAAVSPEQWRNRAVTDPYEPGSTMKIMLAAAALEENLMKPDSLIYAGDGKVSISGTVIHDHKKAGWVTFREAIQESSNVAAAKIALELGKDRLYRYLRGFGFGEKTGIDLPGESVGILSKTEQWSGRTLPSMAMGQEIAVTPLQLVTAVAAIANGGALMKPYIVERIRTTQGGSVWTREPEIRRHPIGPQAAQTLTTLLENVVEQGTGSQAAIHGYRVAGKTGTAQKVDPETRAYSSSKSVSSFVGFAPAEDPRFVMLVVIDEPQGRGWGGAVAAPVFREVGAQVLRHLKVPPQRTIGIQVAAAENFSAPMIGAVYSEE</sequence>
<keyword evidence="8" id="KW-1185">Reference proteome</keyword>
<dbReference type="SUPFAM" id="SSF56519">
    <property type="entry name" value="Penicillin binding protein dimerisation domain"/>
    <property type="match status" value="1"/>
</dbReference>
<keyword evidence="2" id="KW-0378">Hydrolase</keyword>
<dbReference type="SUPFAM" id="SSF56601">
    <property type="entry name" value="beta-lactamase/transpeptidase-like"/>
    <property type="match status" value="1"/>
</dbReference>
<dbReference type="InterPro" id="IPR050515">
    <property type="entry name" value="Beta-lactam/transpept"/>
</dbReference>